<dbReference type="EMBL" id="JQIF01000023">
    <property type="protein sequence ID" value="KGJ54113.1"/>
    <property type="molecule type" value="Genomic_DNA"/>
</dbReference>
<organism evidence="1 2">
    <name type="scientific">Clostridium innocuum</name>
    <dbReference type="NCBI Taxonomy" id="1522"/>
    <lineage>
        <taxon>Bacteria</taxon>
        <taxon>Bacillati</taxon>
        <taxon>Bacillota</taxon>
        <taxon>Clostridia</taxon>
        <taxon>Eubacteriales</taxon>
        <taxon>Clostridiaceae</taxon>
        <taxon>Clostridium</taxon>
    </lineage>
</organism>
<accession>A0A099IB02</accession>
<sequence length="100" mass="11080">MVKLNQTIVNICDFVNKGLNENAQDGIDTDYLPEAIEFVVNIKNGLNKIGAELEYVDESITNILRYISDGLIIVSGESRGTCSYLGEAIRCIGKLNIEWP</sequence>
<evidence type="ECO:0000313" key="2">
    <source>
        <dbReference type="Proteomes" id="UP000030008"/>
    </source>
</evidence>
<proteinExistence type="predicted"/>
<comment type="caution">
    <text evidence="1">The sequence shown here is derived from an EMBL/GenBank/DDBJ whole genome shotgun (WGS) entry which is preliminary data.</text>
</comment>
<protein>
    <submittedName>
        <fullName evidence="1">Uncharacterized protein</fullName>
    </submittedName>
</protein>
<dbReference type="RefSeq" id="WP_044904638.1">
    <property type="nucleotide sequence ID" value="NZ_JAKNTM010000001.1"/>
</dbReference>
<gene>
    <name evidence="1" type="ORF">CIAN88_06105</name>
</gene>
<reference evidence="1 2" key="1">
    <citation type="submission" date="2014-08" db="EMBL/GenBank/DDBJ databases">
        <title>Clostridium innocuum, an unnegligible vancomycin-resistant pathogen causing extra-intestinal infections.</title>
        <authorList>
            <person name="Feng Y."/>
            <person name="Chiu C.-H."/>
        </authorList>
    </citation>
    <scope>NUCLEOTIDE SEQUENCE [LARGE SCALE GENOMIC DNA]</scope>
    <source>
        <strain evidence="1 2">AN88</strain>
    </source>
</reference>
<evidence type="ECO:0000313" key="1">
    <source>
        <dbReference type="EMBL" id="KGJ54113.1"/>
    </source>
</evidence>
<dbReference type="Proteomes" id="UP000030008">
    <property type="component" value="Unassembled WGS sequence"/>
</dbReference>
<name>A0A099IB02_CLOIN</name>
<dbReference type="AlphaFoldDB" id="A0A099IB02"/>